<dbReference type="InterPro" id="IPR003676">
    <property type="entry name" value="SAUR_fam"/>
</dbReference>
<organism evidence="2 3">
    <name type="scientific">Rhynchospora tenuis</name>
    <dbReference type="NCBI Taxonomy" id="198213"/>
    <lineage>
        <taxon>Eukaryota</taxon>
        <taxon>Viridiplantae</taxon>
        <taxon>Streptophyta</taxon>
        <taxon>Embryophyta</taxon>
        <taxon>Tracheophyta</taxon>
        <taxon>Spermatophyta</taxon>
        <taxon>Magnoliopsida</taxon>
        <taxon>Liliopsida</taxon>
        <taxon>Poales</taxon>
        <taxon>Cyperaceae</taxon>
        <taxon>Cyperoideae</taxon>
        <taxon>Rhynchosporeae</taxon>
        <taxon>Rhynchospora</taxon>
    </lineage>
</organism>
<dbReference type="EMBL" id="JAMRDG010000001">
    <property type="protein sequence ID" value="KAJ3698675.1"/>
    <property type="molecule type" value="Genomic_DNA"/>
</dbReference>
<reference evidence="2 3" key="1">
    <citation type="journal article" date="2022" name="Cell">
        <title>Repeat-based holocentromeres influence genome architecture and karyotype evolution.</title>
        <authorList>
            <person name="Hofstatter P.G."/>
            <person name="Thangavel G."/>
            <person name="Lux T."/>
            <person name="Neumann P."/>
            <person name="Vondrak T."/>
            <person name="Novak P."/>
            <person name="Zhang M."/>
            <person name="Costa L."/>
            <person name="Castellani M."/>
            <person name="Scott A."/>
            <person name="Toegelov H."/>
            <person name="Fuchs J."/>
            <person name="Mata-Sucre Y."/>
            <person name="Dias Y."/>
            <person name="Vanzela A.L.L."/>
            <person name="Huettel B."/>
            <person name="Almeida C.C.S."/>
            <person name="Simkova H."/>
            <person name="Souza G."/>
            <person name="Pedrosa-Harand A."/>
            <person name="Macas J."/>
            <person name="Mayer K.F.X."/>
            <person name="Houben A."/>
            <person name="Marques A."/>
        </authorList>
    </citation>
    <scope>NUCLEOTIDE SEQUENCE [LARGE SCALE GENOMIC DNA]</scope>
    <source>
        <strain evidence="2">RhyTen1mFocal</strain>
    </source>
</reference>
<protein>
    <submittedName>
        <fullName evidence="2">Uncharacterized protein</fullName>
    </submittedName>
</protein>
<dbReference type="PANTHER" id="PTHR31374">
    <property type="entry name" value="AUXIN-INDUCED PROTEIN-LIKE-RELATED"/>
    <property type="match status" value="1"/>
</dbReference>
<dbReference type="AlphaFoldDB" id="A0AAD5ZIT8"/>
<accession>A0AAD5ZIT8</accession>
<dbReference type="Proteomes" id="UP001210211">
    <property type="component" value="Unassembled WGS sequence"/>
</dbReference>
<sequence length="159" mass="18058">MENKCNRPPTSNKITDIVRLHRLLKKWKRVALDPKPNPSSNSTYKFLKRTLSFSESTSSTSTNVPKGCFAVCVGEERKRYVVPTECLSHVAFVDLLREAEEEFGFHQEGVLRIPCEVAVFENVLQVVMKKKEGFGSLVYCSVEVDSTRAQHQLEKSMCT</sequence>
<proteinExistence type="inferred from homology"/>
<comment type="caution">
    <text evidence="2">The sequence shown here is derived from an EMBL/GenBank/DDBJ whole genome shotgun (WGS) entry which is preliminary data.</text>
</comment>
<evidence type="ECO:0000313" key="3">
    <source>
        <dbReference type="Proteomes" id="UP001210211"/>
    </source>
</evidence>
<dbReference type="Pfam" id="PF02519">
    <property type="entry name" value="Auxin_inducible"/>
    <property type="match status" value="1"/>
</dbReference>
<dbReference type="PANTHER" id="PTHR31374:SF385">
    <property type="entry name" value="AUXIN-RESPONSIVE PROTEIN SAUR32-LIKE"/>
    <property type="match status" value="1"/>
</dbReference>
<name>A0AAD5ZIT8_9POAL</name>
<gene>
    <name evidence="2" type="ORF">LUZ61_002380</name>
</gene>
<evidence type="ECO:0000313" key="2">
    <source>
        <dbReference type="EMBL" id="KAJ3698675.1"/>
    </source>
</evidence>
<dbReference type="GO" id="GO:0009733">
    <property type="term" value="P:response to auxin"/>
    <property type="evidence" value="ECO:0007669"/>
    <property type="project" value="InterPro"/>
</dbReference>
<comment type="similarity">
    <text evidence="1">Belongs to the ARG7 family.</text>
</comment>
<keyword evidence="3" id="KW-1185">Reference proteome</keyword>
<evidence type="ECO:0000256" key="1">
    <source>
        <dbReference type="ARBA" id="ARBA00006974"/>
    </source>
</evidence>